<gene>
    <name evidence="2" type="ORF">PV04_10160</name>
</gene>
<evidence type="ECO:0000313" key="2">
    <source>
        <dbReference type="EMBL" id="KIW63304.1"/>
    </source>
</evidence>
<sequence>MDRQDPSSAAIRFKTHINDHRFSTSYGVLSQRRNSGSKPVLKTQIAEHGVTLTQCEDVYITRQTTENGIAVLSDAKSSVFLGVFPFSFTIETASIFVFLPTRWWSSFRILKQNVQSAPAALLH</sequence>
<dbReference type="EMBL" id="KN846962">
    <property type="protein sequence ID" value="KIW63304.1"/>
    <property type="molecule type" value="Genomic_DNA"/>
</dbReference>
<feature type="transmembrane region" description="Helical" evidence="1">
    <location>
        <begin position="79"/>
        <end position="99"/>
    </location>
</feature>
<name>A0A0D2FTB3_9EURO</name>
<keyword evidence="3" id="KW-1185">Reference proteome</keyword>
<evidence type="ECO:0000313" key="3">
    <source>
        <dbReference type="Proteomes" id="UP000054266"/>
    </source>
</evidence>
<keyword evidence="1" id="KW-1133">Transmembrane helix</keyword>
<proteinExistence type="predicted"/>
<evidence type="ECO:0000256" key="1">
    <source>
        <dbReference type="SAM" id="Phobius"/>
    </source>
</evidence>
<protein>
    <submittedName>
        <fullName evidence="2">Uncharacterized protein</fullName>
    </submittedName>
</protein>
<dbReference type="AlphaFoldDB" id="A0A0D2FTB3"/>
<organism evidence="2 3">
    <name type="scientific">Phialophora macrospora</name>
    <dbReference type="NCBI Taxonomy" id="1851006"/>
    <lineage>
        <taxon>Eukaryota</taxon>
        <taxon>Fungi</taxon>
        <taxon>Dikarya</taxon>
        <taxon>Ascomycota</taxon>
        <taxon>Pezizomycotina</taxon>
        <taxon>Eurotiomycetes</taxon>
        <taxon>Chaetothyriomycetidae</taxon>
        <taxon>Chaetothyriales</taxon>
        <taxon>Herpotrichiellaceae</taxon>
        <taxon>Phialophora</taxon>
    </lineage>
</organism>
<keyword evidence="1" id="KW-0812">Transmembrane</keyword>
<dbReference type="HOGENOM" id="CLU_2014974_0_0_1"/>
<accession>A0A0D2FTB3</accession>
<dbReference type="Proteomes" id="UP000054266">
    <property type="component" value="Unassembled WGS sequence"/>
</dbReference>
<reference evidence="2 3" key="1">
    <citation type="submission" date="2015-01" db="EMBL/GenBank/DDBJ databases">
        <title>The Genome Sequence of Capronia semiimmersa CBS27337.</title>
        <authorList>
            <consortium name="The Broad Institute Genomics Platform"/>
            <person name="Cuomo C."/>
            <person name="de Hoog S."/>
            <person name="Gorbushina A."/>
            <person name="Stielow B."/>
            <person name="Teixiera M."/>
            <person name="Abouelleil A."/>
            <person name="Chapman S.B."/>
            <person name="Priest M."/>
            <person name="Young S.K."/>
            <person name="Wortman J."/>
            <person name="Nusbaum C."/>
            <person name="Birren B."/>
        </authorList>
    </citation>
    <scope>NUCLEOTIDE SEQUENCE [LARGE SCALE GENOMIC DNA]</scope>
    <source>
        <strain evidence="2 3">CBS 27337</strain>
    </source>
</reference>
<keyword evidence="1" id="KW-0472">Membrane</keyword>